<gene>
    <name evidence="1" type="ORF">UW02_C0002G0033</name>
</gene>
<dbReference type="Proteomes" id="UP000034751">
    <property type="component" value="Unassembled WGS sequence"/>
</dbReference>
<protein>
    <submittedName>
        <fullName evidence="1">Uncharacterized protein</fullName>
    </submittedName>
</protein>
<name>A0A0G1FCF4_9BACT</name>
<dbReference type="AlphaFoldDB" id="A0A0G1FCF4"/>
<reference evidence="1 2" key="1">
    <citation type="journal article" date="2015" name="Nature">
        <title>rRNA introns, odd ribosomes, and small enigmatic genomes across a large radiation of phyla.</title>
        <authorList>
            <person name="Brown C.T."/>
            <person name="Hug L.A."/>
            <person name="Thomas B.C."/>
            <person name="Sharon I."/>
            <person name="Castelle C.J."/>
            <person name="Singh A."/>
            <person name="Wilkins M.J."/>
            <person name="Williams K.H."/>
            <person name="Banfield J.F."/>
        </authorList>
    </citation>
    <scope>NUCLEOTIDE SEQUENCE [LARGE SCALE GENOMIC DNA]</scope>
</reference>
<organism evidence="1 2">
    <name type="scientific">Candidatus Nomurabacteria bacterium GW2011_GWB1_43_7</name>
    <dbReference type="NCBI Taxonomy" id="1618747"/>
    <lineage>
        <taxon>Bacteria</taxon>
        <taxon>Candidatus Nomuraibacteriota</taxon>
    </lineage>
</organism>
<dbReference type="EMBL" id="LCGS01000002">
    <property type="protein sequence ID" value="KKT20041.1"/>
    <property type="molecule type" value="Genomic_DNA"/>
</dbReference>
<proteinExistence type="predicted"/>
<evidence type="ECO:0000313" key="1">
    <source>
        <dbReference type="EMBL" id="KKT20041.1"/>
    </source>
</evidence>
<sequence>MKKQSTKSSEVVFQPKYEKRITLQPKERPDMTLPYPYFIDEKGGVGRQDFWKGKPLRLQGFNPRNVSGVVKGTIGLEDFLKNPKRAIGMFPIFEHKGGAFFTYGDPIQTITVK</sequence>
<comment type="caution">
    <text evidence="1">The sequence shown here is derived from an EMBL/GenBank/DDBJ whole genome shotgun (WGS) entry which is preliminary data.</text>
</comment>
<dbReference type="STRING" id="1618747.UW02_C0002G0033"/>
<evidence type="ECO:0000313" key="2">
    <source>
        <dbReference type="Proteomes" id="UP000034751"/>
    </source>
</evidence>
<accession>A0A0G1FCF4</accession>